<keyword evidence="2" id="KW-0677">Repeat</keyword>
<dbReference type="PANTHER" id="PTHR46652">
    <property type="entry name" value="LEUCINE-RICH REPEAT AND IQ DOMAIN-CONTAINING PROTEIN 1-RELATED"/>
    <property type="match status" value="1"/>
</dbReference>
<dbReference type="InterPro" id="IPR032675">
    <property type="entry name" value="LRR_dom_sf"/>
</dbReference>
<proteinExistence type="predicted"/>
<dbReference type="InterPro" id="IPR050836">
    <property type="entry name" value="SDS22/Internalin_LRR"/>
</dbReference>
<evidence type="ECO:0000313" key="4">
    <source>
        <dbReference type="Proteomes" id="UP000664628"/>
    </source>
</evidence>
<dbReference type="Proteomes" id="UP000664628">
    <property type="component" value="Unassembled WGS sequence"/>
</dbReference>
<dbReference type="SMART" id="SM00365">
    <property type="entry name" value="LRR_SD22"/>
    <property type="match status" value="3"/>
</dbReference>
<dbReference type="RefSeq" id="WP_207330990.1">
    <property type="nucleotide sequence ID" value="NZ_JAFMYW010000006.1"/>
</dbReference>
<dbReference type="EMBL" id="JAFMYW010000006">
    <property type="protein sequence ID" value="MBO0951054.1"/>
    <property type="molecule type" value="Genomic_DNA"/>
</dbReference>
<accession>A0ABS3JM16</accession>
<sequence>MTTDASAGPAAYPALADTPAKRARWWTELEPQWRAAFSQAFFRHAAQPTPEELESLWQTRVLRLVGPRAPYPSLTFELTNCSGLAGMQNLETLVLTHHQLEHLGQLGQLTQLRSLFVNNNAILTLQGIEPLTQLEQLYAQVNRLESIEAVGNLLKLRELYVSLNPIKTLSGLTRQHALAMKQFVCLPSEHLSDRIIMPLERKLGIRFRSL</sequence>
<evidence type="ECO:0000256" key="2">
    <source>
        <dbReference type="ARBA" id="ARBA00022737"/>
    </source>
</evidence>
<keyword evidence="4" id="KW-1185">Reference proteome</keyword>
<dbReference type="PANTHER" id="PTHR46652:SF3">
    <property type="entry name" value="LEUCINE-RICH REPEAT-CONTAINING PROTEIN 9"/>
    <property type="match status" value="1"/>
</dbReference>
<protein>
    <submittedName>
        <fullName evidence="3">Leucine-rich repeat domain-containing protein</fullName>
    </submittedName>
</protein>
<organism evidence="3 4">
    <name type="scientific">Fibrella forsythiae</name>
    <dbReference type="NCBI Taxonomy" id="2817061"/>
    <lineage>
        <taxon>Bacteria</taxon>
        <taxon>Pseudomonadati</taxon>
        <taxon>Bacteroidota</taxon>
        <taxon>Cytophagia</taxon>
        <taxon>Cytophagales</taxon>
        <taxon>Spirosomataceae</taxon>
        <taxon>Fibrella</taxon>
    </lineage>
</organism>
<keyword evidence="1" id="KW-0433">Leucine-rich repeat</keyword>
<evidence type="ECO:0000313" key="3">
    <source>
        <dbReference type="EMBL" id="MBO0951054.1"/>
    </source>
</evidence>
<comment type="caution">
    <text evidence="3">The sequence shown here is derived from an EMBL/GenBank/DDBJ whole genome shotgun (WGS) entry which is preliminary data.</text>
</comment>
<dbReference type="SUPFAM" id="SSF52075">
    <property type="entry name" value="Outer arm dynein light chain 1"/>
    <property type="match status" value="1"/>
</dbReference>
<dbReference type="PROSITE" id="PS51450">
    <property type="entry name" value="LRR"/>
    <property type="match status" value="1"/>
</dbReference>
<evidence type="ECO:0000256" key="1">
    <source>
        <dbReference type="ARBA" id="ARBA00022614"/>
    </source>
</evidence>
<dbReference type="Gene3D" id="3.80.10.10">
    <property type="entry name" value="Ribonuclease Inhibitor"/>
    <property type="match status" value="1"/>
</dbReference>
<reference evidence="3 4" key="1">
    <citation type="submission" date="2021-03" db="EMBL/GenBank/DDBJ databases">
        <title>Fibrella sp. HMF5405 genome sequencing and assembly.</title>
        <authorList>
            <person name="Kang H."/>
            <person name="Kim H."/>
            <person name="Bae S."/>
            <person name="Joh K."/>
        </authorList>
    </citation>
    <scope>NUCLEOTIDE SEQUENCE [LARGE SCALE GENOMIC DNA]</scope>
    <source>
        <strain evidence="3 4">HMF5405</strain>
    </source>
</reference>
<name>A0ABS3JM16_9BACT</name>
<gene>
    <name evidence="3" type="ORF">J2I46_20890</name>
</gene>
<dbReference type="InterPro" id="IPR001611">
    <property type="entry name" value="Leu-rich_rpt"/>
</dbReference>